<dbReference type="EMBL" id="JRTT01000008">
    <property type="protein sequence ID" value="KHD77838.1"/>
    <property type="molecule type" value="Genomic_DNA"/>
</dbReference>
<name>A0A0A6US78_ACTUT</name>
<evidence type="ECO:0000313" key="1">
    <source>
        <dbReference type="EMBL" id="KHD77838.1"/>
    </source>
</evidence>
<gene>
    <name evidence="1" type="ORF">MB27_08580</name>
</gene>
<accession>A0A0A6US78</accession>
<dbReference type="InterPro" id="IPR036689">
    <property type="entry name" value="ESAT-6-like_sf"/>
</dbReference>
<comment type="caution">
    <text evidence="1">The sequence shown here is derived from an EMBL/GenBank/DDBJ whole genome shotgun (WGS) entry which is preliminary data.</text>
</comment>
<dbReference type="Proteomes" id="UP000054537">
    <property type="component" value="Unassembled WGS sequence"/>
</dbReference>
<keyword evidence="2" id="KW-1185">Reference proteome</keyword>
<organism evidence="1 2">
    <name type="scientific">Actinoplanes utahensis</name>
    <dbReference type="NCBI Taxonomy" id="1869"/>
    <lineage>
        <taxon>Bacteria</taxon>
        <taxon>Bacillati</taxon>
        <taxon>Actinomycetota</taxon>
        <taxon>Actinomycetes</taxon>
        <taxon>Micromonosporales</taxon>
        <taxon>Micromonosporaceae</taxon>
        <taxon>Actinoplanes</taxon>
    </lineage>
</organism>
<protein>
    <submittedName>
        <fullName evidence="1">Uncharacterized protein</fullName>
    </submittedName>
</protein>
<reference evidence="1 2" key="1">
    <citation type="submission" date="2014-10" db="EMBL/GenBank/DDBJ databases">
        <title>Draft genome sequence of Actinoplanes utahensis NRRL 12052.</title>
        <authorList>
            <person name="Velasco-Bucheli B."/>
            <person name="del Cerro C."/>
            <person name="Hormigo D."/>
            <person name="Garcia J.L."/>
            <person name="Acebal C."/>
            <person name="Arroyo M."/>
            <person name="de la Mata I."/>
        </authorList>
    </citation>
    <scope>NUCLEOTIDE SEQUENCE [LARGE SCALE GENOMIC DNA]</scope>
    <source>
        <strain evidence="1 2">NRRL 12052</strain>
    </source>
</reference>
<proteinExistence type="predicted"/>
<dbReference type="SUPFAM" id="SSF140453">
    <property type="entry name" value="EsxAB dimer-like"/>
    <property type="match status" value="1"/>
</dbReference>
<dbReference type="AlphaFoldDB" id="A0A0A6US78"/>
<evidence type="ECO:0000313" key="2">
    <source>
        <dbReference type="Proteomes" id="UP000054537"/>
    </source>
</evidence>
<dbReference type="RefSeq" id="WP_043523641.1">
    <property type="nucleotide sequence ID" value="NZ_BAABKU010000026.1"/>
</dbReference>
<sequence>MAGFEVDQELLRALARSYDAAADGITAIRPRLTAVAGALPGSLAGKAADPAPDRARDAFGTVARRHEDLAALVRGTDGQYTASEGRVVEGMQRLIPPAAFHGPWRTPR</sequence>